<feature type="disulfide bond" evidence="25">
    <location>
        <begin position="171"/>
        <end position="188"/>
    </location>
</feature>
<evidence type="ECO:0000256" key="10">
    <source>
        <dbReference type="ARBA" id="ARBA00022670"/>
    </source>
</evidence>
<comment type="caution">
    <text evidence="29">Lacks conserved residue(s) required for the propagation of feature annotation.</text>
</comment>
<dbReference type="GO" id="GO:0009986">
    <property type="term" value="C:cell surface"/>
    <property type="evidence" value="ECO:0007669"/>
    <property type="project" value="UniProtKB-SubCell"/>
</dbReference>
<dbReference type="SMART" id="SM00020">
    <property type="entry name" value="Tryp_SPc"/>
    <property type="match status" value="1"/>
</dbReference>
<dbReference type="SUPFAM" id="SSF50494">
    <property type="entry name" value="Trypsin-like serine proteases"/>
    <property type="match status" value="1"/>
</dbReference>
<dbReference type="PROSITE" id="PS50923">
    <property type="entry name" value="SUSHI"/>
    <property type="match status" value="2"/>
</dbReference>
<dbReference type="GeneTree" id="ENSGT00940000157473"/>
<evidence type="ECO:0000256" key="27">
    <source>
        <dbReference type="PIRSR" id="PIRSR001155-4"/>
    </source>
</evidence>
<dbReference type="InterPro" id="IPR035976">
    <property type="entry name" value="Sushi/SCR/CCP_sf"/>
</dbReference>
<dbReference type="CDD" id="cd00190">
    <property type="entry name" value="Tryp_SPc"/>
    <property type="match status" value="1"/>
</dbReference>
<evidence type="ECO:0000256" key="9">
    <source>
        <dbReference type="ARBA" id="ARBA00022659"/>
    </source>
</evidence>
<keyword evidence="35" id="KW-1185">Reference proteome</keyword>
<dbReference type="Gene3D" id="2.10.70.10">
    <property type="entry name" value="Complement Module, domain 1"/>
    <property type="match status" value="2"/>
</dbReference>
<evidence type="ECO:0000256" key="3">
    <source>
        <dbReference type="ARBA" id="ARBA00004613"/>
    </source>
</evidence>
<dbReference type="Gene3D" id="2.40.10.10">
    <property type="entry name" value="Trypsin-like serine proteases"/>
    <property type="match status" value="1"/>
</dbReference>
<dbReference type="InterPro" id="IPR001254">
    <property type="entry name" value="Trypsin_dom"/>
</dbReference>
<dbReference type="InterPro" id="IPR000742">
    <property type="entry name" value="EGF"/>
</dbReference>
<evidence type="ECO:0000256" key="28">
    <source>
        <dbReference type="PROSITE-ProRule" id="PRU00059"/>
    </source>
</evidence>
<evidence type="ECO:0000256" key="13">
    <source>
        <dbReference type="ARBA" id="ARBA00022737"/>
    </source>
</evidence>
<feature type="active site" description="Charge relay system" evidence="24">
    <location>
        <position position="679"/>
    </location>
</feature>
<feature type="disulfide bond" evidence="25">
    <location>
        <begin position="199"/>
        <end position="212"/>
    </location>
</feature>
<comment type="function">
    <text evidence="22">Serine protease component of the complement C1 complex, a multiprotein complex that initiates the classical pathway of the complement system, a cascade of proteins that leads to phagocytosis and breakdown of pathogens and signaling that strengthens the adaptive immune system. C1R catalyzes the first enzymatic step in the classical complement pathway: it is activated by the C1Q subcomplex of the C1 complex, which associates with IgG or IgM immunoglobulins complexed with antigens to form antigen-antibody complexes on the surface of pathogens. Immunoglobulin-binding promotes the autocatalytic cleavage and activation of C1R. Activated C1R then cleaves and activates C1S, the second protease of the classical complement pathway. It is unclear if C1R activates C1S within single, strained C1 complexes or between neighboring C1 complexes on surfaces.</text>
</comment>
<feature type="disulfide bond" evidence="25">
    <location>
        <begin position="430"/>
        <end position="465"/>
    </location>
</feature>
<dbReference type="GO" id="GO:0072562">
    <property type="term" value="C:blood microparticle"/>
    <property type="evidence" value="ECO:0007669"/>
    <property type="project" value="TreeGrafter"/>
</dbReference>
<feature type="disulfide bond" evidence="25">
    <location>
        <begin position="276"/>
        <end position="294"/>
    </location>
</feature>
<dbReference type="FunFam" id="2.10.70.10:FF:000016">
    <property type="entry name" value="Mannan-binding lectin serine protease 1"/>
    <property type="match status" value="1"/>
</dbReference>
<dbReference type="Pfam" id="PF00089">
    <property type="entry name" value="Trypsin"/>
    <property type="match status" value="1"/>
</dbReference>
<feature type="binding site" evidence="27">
    <location>
        <position position="266"/>
    </location>
    <ligand>
        <name>Ca(2+)</name>
        <dbReference type="ChEBI" id="CHEBI:29108"/>
        <label>3</label>
    </ligand>
</feature>
<keyword evidence="20" id="KW-0325">Glycoprotein</keyword>
<keyword evidence="7 26" id="KW-0597">Phosphoprotein</keyword>
<dbReference type="Ensembl" id="ENSLCAT00010016505.1">
    <property type="protein sequence ID" value="ENSLCAP00010016152.1"/>
    <property type="gene ID" value="ENSLCAG00010007697.1"/>
</dbReference>
<reference evidence="35" key="1">
    <citation type="submission" date="2015-09" db="EMBL/GenBank/DDBJ databases">
        <authorList>
            <person name="Sai Rama Sridatta P."/>
        </authorList>
    </citation>
    <scope>NUCLEOTIDE SEQUENCE [LARGE SCALE GENOMIC DNA]</scope>
</reference>
<dbReference type="PRINTS" id="PR00722">
    <property type="entry name" value="CHYMOTRYPSIN"/>
</dbReference>
<keyword evidence="13" id="KW-0677">Repeat</keyword>
<dbReference type="InterPro" id="IPR043504">
    <property type="entry name" value="Peptidase_S1_PA_chymotrypsin"/>
</dbReference>
<evidence type="ECO:0000256" key="14">
    <source>
        <dbReference type="ARBA" id="ARBA00022801"/>
    </source>
</evidence>
<evidence type="ECO:0000259" key="31">
    <source>
        <dbReference type="PROSITE" id="PS01180"/>
    </source>
</evidence>
<feature type="binding site" evidence="27">
    <location>
        <position position="190"/>
    </location>
    <ligand>
        <name>Ca(2+)</name>
        <dbReference type="ChEBI" id="CHEBI:29108"/>
        <label>2</label>
    </ligand>
</feature>
<name>A0A4W6CUB4_LATCA</name>
<keyword evidence="9 29" id="KW-0768">Sushi</keyword>
<keyword evidence="19 25" id="KW-1015">Disulfide bond</keyword>
<evidence type="ECO:0000256" key="25">
    <source>
        <dbReference type="PIRSR" id="PIRSR001155-2"/>
    </source>
</evidence>
<dbReference type="PROSITE" id="PS01180">
    <property type="entry name" value="CUB"/>
    <property type="match status" value="2"/>
</dbReference>
<evidence type="ECO:0000256" key="12">
    <source>
        <dbReference type="ARBA" id="ARBA00022729"/>
    </source>
</evidence>
<feature type="binding site" evidence="27">
    <location>
        <position position="94"/>
    </location>
    <ligand>
        <name>Ca(2+)</name>
        <dbReference type="ChEBI" id="CHEBI:29108"/>
        <label>1</label>
    </ligand>
</feature>
<keyword evidence="14" id="KW-0378">Hydrolase</keyword>
<protein>
    <recommendedName>
        <fullName evidence="4">complement subcomponent C1r</fullName>
        <ecNumber evidence="4">3.4.21.41</ecNumber>
    </recommendedName>
</protein>
<feature type="disulfide bond" evidence="25">
    <location>
        <begin position="99"/>
        <end position="117"/>
    </location>
</feature>
<keyword evidence="6" id="KW-0245">EGF-like domain</keyword>
<evidence type="ECO:0000256" key="7">
    <source>
        <dbReference type="ARBA" id="ARBA00022553"/>
    </source>
</evidence>
<keyword evidence="17" id="KW-0391">Immunity</keyword>
<dbReference type="GO" id="GO:0031638">
    <property type="term" value="P:zymogen activation"/>
    <property type="evidence" value="ECO:0007669"/>
    <property type="project" value="TreeGrafter"/>
</dbReference>
<dbReference type="GO" id="GO:0045087">
    <property type="term" value="P:innate immune response"/>
    <property type="evidence" value="ECO:0007669"/>
    <property type="project" value="UniProtKB-KW"/>
</dbReference>
<feature type="domain" description="CUB" evidence="31">
    <location>
        <begin position="41"/>
        <end position="166"/>
    </location>
</feature>
<sequence>MFHLNVRHLLPQQQVSSLTNIFNPEMGWTHWIILFLFVSVCECWLQPDSDPQMHGEVKSPQYPQPYPPNLQEQWDLSVAEGYQIQLTFTHMDIEASAGCHYDALTVLYEGKVLGKFCGSEHSADGHHPGNQSILSPGNRLTLIFQTDNNNPERHQNVGFSAQYQAIDLDECSSPAPEDGSGPVCDQICLNTLGSYLCSCHHGYELRSDQRSCMLSCGGGIFDEPEGHLSSPGYPNSPPHAVSCQYVIAVESGFTVSLSFSDNFQIESVDTEQGLNCLHHWLQLTIPDREPIKLCGSKSPGLIATNSNTVKLEYHTDDQGLSNGWSLDYSTHRVQCPVPDNVAKGRVTPILSEYFYRDHIFVRCDLGYKLMMDGQEIESFSTTCQNNGQWHLPLPECHIIDCGEPEPLLNGGVIFLSGFQNQYLSVVQYHCNEPFYSLFGGVNVIFTCEADRNWRSNNDVVVSPTCLPVCGQPTKHLSAYQRIIGGDDAPDDTIPWQVLLNIDGGRGGGMVIADRWIMTAAHVVKNKGITAPPETVRIYMGYTNIETLTDPHMNASSVHVHPDYNNFNKIDYNNDIALIKLQDPITFNPSIMPICLPAEDATYVTGTMGLVSGFGVTEENKIRKLTNKLKYVNLPVVDQGVCSRSITSLKRARANIPSLTNNMFCAGVPEGGKDSCQGDSGGPYALNDNGRFWAAGIVSWGVDCGKQGMYGVYTRVTSYVDWINKVMQEN</sequence>
<evidence type="ECO:0000313" key="35">
    <source>
        <dbReference type="Proteomes" id="UP000314980"/>
    </source>
</evidence>
<dbReference type="SUPFAM" id="SSF57535">
    <property type="entry name" value="Complement control module/SCR domain"/>
    <property type="match status" value="2"/>
</dbReference>
<feature type="disulfide bond" evidence="25 28">
    <location>
        <begin position="216"/>
        <end position="243"/>
    </location>
</feature>
<dbReference type="FunFam" id="2.60.120.290:FF:000012">
    <property type="entry name" value="mannan-binding lectin serine protease 1 isoform X1"/>
    <property type="match status" value="1"/>
</dbReference>
<dbReference type="InterPro" id="IPR035914">
    <property type="entry name" value="Sperma_CUB_dom_sf"/>
</dbReference>
<dbReference type="InterPro" id="IPR000859">
    <property type="entry name" value="CUB_dom"/>
</dbReference>
<keyword evidence="18" id="KW-0180">Complement pathway</keyword>
<feature type="disulfide bond" evidence="25">
    <location>
        <begin position="335"/>
        <end position="383"/>
    </location>
</feature>
<dbReference type="CDD" id="cd00041">
    <property type="entry name" value="CUB"/>
    <property type="match status" value="2"/>
</dbReference>
<keyword evidence="21 26" id="KW-0379">Hydroxylation</keyword>
<evidence type="ECO:0000256" key="19">
    <source>
        <dbReference type="ARBA" id="ARBA00023157"/>
    </source>
</evidence>
<evidence type="ECO:0000256" key="5">
    <source>
        <dbReference type="ARBA" id="ARBA00022525"/>
    </source>
</evidence>
<feature type="disulfide bond" evidence="25">
    <location>
        <begin position="675"/>
        <end position="703"/>
    </location>
</feature>
<dbReference type="PROSITE" id="PS50240">
    <property type="entry name" value="TRYPSIN_DOM"/>
    <property type="match status" value="1"/>
</dbReference>
<keyword evidence="15" id="KW-0068">Autocatalytic cleavage</keyword>
<evidence type="ECO:0000256" key="20">
    <source>
        <dbReference type="ARBA" id="ARBA00023180"/>
    </source>
</evidence>
<comment type="catalytic activity">
    <reaction evidence="1">
        <text>Selective cleavage of Lys(or Arg)-|-Ile bond in complement subcomponent C1s to form the active form of C1s (EC 3.4.21.42).</text>
        <dbReference type="EC" id="3.4.21.41"/>
    </reaction>
</comment>
<evidence type="ECO:0000256" key="2">
    <source>
        <dbReference type="ARBA" id="ARBA00004241"/>
    </source>
</evidence>
<dbReference type="EC" id="3.4.21.41" evidence="4"/>
<accession>A0A4W6CUB4</accession>
<comment type="PTM">
    <text evidence="26">The iron and 2-oxoglutarate dependent 3-hydroxylation of aspartate and asparagine is (R) stereospecific within EGF domains.</text>
</comment>
<dbReference type="Pfam" id="PF00084">
    <property type="entry name" value="Sushi"/>
    <property type="match status" value="2"/>
</dbReference>
<dbReference type="SUPFAM" id="SSF49854">
    <property type="entry name" value="Spermadhesin, CUB domain"/>
    <property type="match status" value="2"/>
</dbReference>
<organism evidence="34 35">
    <name type="scientific">Lates calcarifer</name>
    <name type="common">Barramundi</name>
    <name type="synonym">Holocentrus calcarifer</name>
    <dbReference type="NCBI Taxonomy" id="8187"/>
    <lineage>
        <taxon>Eukaryota</taxon>
        <taxon>Metazoa</taxon>
        <taxon>Chordata</taxon>
        <taxon>Craniata</taxon>
        <taxon>Vertebrata</taxon>
        <taxon>Euteleostomi</taxon>
        <taxon>Actinopterygii</taxon>
        <taxon>Neopterygii</taxon>
        <taxon>Teleostei</taxon>
        <taxon>Neoteleostei</taxon>
        <taxon>Acanthomorphata</taxon>
        <taxon>Carangaria</taxon>
        <taxon>Carangaria incertae sedis</taxon>
        <taxon>Centropomidae</taxon>
        <taxon>Lates</taxon>
    </lineage>
</organism>
<feature type="disulfide bond" description="Interchain (between heavy and light chains)" evidence="25">
    <location>
        <begin position="469"/>
        <end position="594"/>
    </location>
</feature>
<keyword evidence="27" id="KW-0106">Calcium</keyword>
<dbReference type="GO" id="GO:0006958">
    <property type="term" value="P:complement activation, classical pathway"/>
    <property type="evidence" value="ECO:0007669"/>
    <property type="project" value="UniProtKB-KW"/>
</dbReference>
<evidence type="ECO:0000256" key="26">
    <source>
        <dbReference type="PIRSR" id="PIRSR001155-3"/>
    </source>
</evidence>
<dbReference type="InterPro" id="IPR018097">
    <property type="entry name" value="EGF_Ca-bd_CS"/>
</dbReference>
<dbReference type="InterPro" id="IPR000436">
    <property type="entry name" value="Sushi_SCR_CCP_dom"/>
</dbReference>
<evidence type="ECO:0000259" key="33">
    <source>
        <dbReference type="PROSITE" id="PS50923"/>
    </source>
</evidence>
<keyword evidence="8" id="KW-0399">Innate immunity</keyword>
<dbReference type="Pfam" id="PF00431">
    <property type="entry name" value="CUB"/>
    <property type="match status" value="2"/>
</dbReference>
<evidence type="ECO:0000256" key="8">
    <source>
        <dbReference type="ARBA" id="ARBA00022588"/>
    </source>
</evidence>
<keyword evidence="16" id="KW-0720">Serine protease</keyword>
<keyword evidence="10" id="KW-0645">Protease</keyword>
<feature type="binding site" evidence="27">
    <location>
        <position position="167"/>
    </location>
    <ligand>
        <name>Ca(2+)</name>
        <dbReference type="ChEBI" id="CHEBI:29108"/>
        <label>2</label>
    </ligand>
</feature>
<evidence type="ECO:0000256" key="21">
    <source>
        <dbReference type="ARBA" id="ARBA00023278"/>
    </source>
</evidence>
<evidence type="ECO:0000256" key="22">
    <source>
        <dbReference type="ARBA" id="ARBA00093383"/>
    </source>
</evidence>
<feature type="binding site" evidence="27">
    <location>
        <position position="102"/>
    </location>
    <ligand>
        <name>Ca(2+)</name>
        <dbReference type="ChEBI" id="CHEBI:29108"/>
        <label>1</label>
    </ligand>
</feature>
<comment type="subcellular location">
    <subcellularLocation>
        <location evidence="2">Cell surface</location>
    </subcellularLocation>
    <subcellularLocation>
        <location evidence="3">Secreted</location>
    </subcellularLocation>
</comment>
<feature type="domain" description="Peptidase S1" evidence="32">
    <location>
        <begin position="482"/>
        <end position="727"/>
    </location>
</feature>
<dbReference type="SMART" id="SM00042">
    <property type="entry name" value="CUB"/>
    <property type="match status" value="2"/>
</dbReference>
<evidence type="ECO:0000259" key="32">
    <source>
        <dbReference type="PROSITE" id="PS50240"/>
    </source>
</evidence>
<dbReference type="CDD" id="cd00054">
    <property type="entry name" value="EGF_CA"/>
    <property type="match status" value="1"/>
</dbReference>
<dbReference type="SUPFAM" id="SSF57196">
    <property type="entry name" value="EGF/Laminin"/>
    <property type="match status" value="1"/>
</dbReference>
<feature type="domain" description="Sushi" evidence="33">
    <location>
        <begin position="333"/>
        <end position="398"/>
    </location>
</feature>
<dbReference type="Pfam" id="PF14670">
    <property type="entry name" value="FXa_inhibition"/>
    <property type="match status" value="1"/>
</dbReference>
<reference evidence="34" key="2">
    <citation type="submission" date="2025-08" db="UniProtKB">
        <authorList>
            <consortium name="Ensembl"/>
        </authorList>
    </citation>
    <scope>IDENTIFICATION</scope>
</reference>
<feature type="active site" description="Charge relay system" evidence="24">
    <location>
        <position position="574"/>
    </location>
</feature>
<dbReference type="FunFam" id="2.10.25.10:FF:000059">
    <property type="entry name" value="Mannan-binding lectin serine protease 1"/>
    <property type="match status" value="1"/>
</dbReference>
<dbReference type="PROSITE" id="PS01187">
    <property type="entry name" value="EGF_CA"/>
    <property type="match status" value="1"/>
</dbReference>
<evidence type="ECO:0000256" key="1">
    <source>
        <dbReference type="ARBA" id="ARBA00001057"/>
    </source>
</evidence>
<feature type="disulfide bond" evidence="25">
    <location>
        <begin position="363"/>
        <end position="396"/>
    </location>
</feature>
<reference evidence="34" key="3">
    <citation type="submission" date="2025-09" db="UniProtKB">
        <authorList>
            <consortium name="Ensembl"/>
        </authorList>
    </citation>
    <scope>IDENTIFICATION</scope>
</reference>
<feature type="domain" description="Sushi" evidence="33">
    <location>
        <begin position="399"/>
        <end position="467"/>
    </location>
</feature>
<dbReference type="GO" id="GO:0004252">
    <property type="term" value="F:serine-type endopeptidase activity"/>
    <property type="evidence" value="ECO:0007669"/>
    <property type="project" value="UniProtKB-EC"/>
</dbReference>
<evidence type="ECO:0000313" key="34">
    <source>
        <dbReference type="Ensembl" id="ENSLCAP00010016152.1"/>
    </source>
</evidence>
<feature type="disulfide bond" evidence="25">
    <location>
        <begin position="641"/>
        <end position="664"/>
    </location>
</feature>
<dbReference type="InterPro" id="IPR001881">
    <property type="entry name" value="EGF-like_Ca-bd_dom"/>
</dbReference>
<feature type="disulfide bond" evidence="25">
    <location>
        <begin position="401"/>
        <end position="447"/>
    </location>
</feature>
<feature type="modified residue" description="(3R)-3-hydroxyasparagine" evidence="26">
    <location>
        <position position="190"/>
    </location>
</feature>
<feature type="binding site" evidence="27">
    <location>
        <position position="170"/>
    </location>
    <ligand>
        <name>Ca(2+)</name>
        <dbReference type="ChEBI" id="CHEBI:29108"/>
        <label>2</label>
    </ligand>
</feature>
<evidence type="ECO:0000256" key="15">
    <source>
        <dbReference type="ARBA" id="ARBA00022813"/>
    </source>
</evidence>
<dbReference type="PROSITE" id="PS00135">
    <property type="entry name" value="TRYPSIN_SER"/>
    <property type="match status" value="1"/>
</dbReference>
<dbReference type="InterPro" id="IPR024175">
    <property type="entry name" value="Pept_S1A_C1r/C1S/mannan-bd"/>
</dbReference>
<keyword evidence="11 27" id="KW-0479">Metal-binding</keyword>
<keyword evidence="12 30" id="KW-0732">Signal</keyword>
<evidence type="ECO:0000256" key="23">
    <source>
        <dbReference type="ARBA" id="ARBA00093536"/>
    </source>
</evidence>
<dbReference type="Gene3D" id="2.10.25.10">
    <property type="entry name" value="Laminin"/>
    <property type="match status" value="1"/>
</dbReference>
<feature type="binding site" evidence="27">
    <location>
        <position position="316"/>
    </location>
    <ligand>
        <name>Ca(2+)</name>
        <dbReference type="ChEBI" id="CHEBI:29108"/>
        <label>3</label>
    </ligand>
</feature>
<dbReference type="Gene3D" id="2.60.120.290">
    <property type="entry name" value="Spermadhesin, CUB domain"/>
    <property type="match status" value="2"/>
</dbReference>
<evidence type="ECO:0000256" key="18">
    <source>
        <dbReference type="ARBA" id="ARBA00022875"/>
    </source>
</evidence>
<dbReference type="SMART" id="SM00181">
    <property type="entry name" value="EGF"/>
    <property type="match status" value="1"/>
</dbReference>
<dbReference type="Proteomes" id="UP000314980">
    <property type="component" value="Unassembled WGS sequence"/>
</dbReference>
<feature type="disulfide bond" evidence="25">
    <location>
        <begin position="184"/>
        <end position="197"/>
    </location>
</feature>
<keyword evidence="5" id="KW-0964">Secreted</keyword>
<dbReference type="InterPro" id="IPR009003">
    <property type="entry name" value="Peptidase_S1_PA"/>
</dbReference>
<evidence type="ECO:0000256" key="11">
    <source>
        <dbReference type="ARBA" id="ARBA00022723"/>
    </source>
</evidence>
<evidence type="ECO:0000256" key="4">
    <source>
        <dbReference type="ARBA" id="ARBA00011907"/>
    </source>
</evidence>
<dbReference type="InterPro" id="IPR001314">
    <property type="entry name" value="Peptidase_S1A"/>
</dbReference>
<evidence type="ECO:0000256" key="24">
    <source>
        <dbReference type="PIRSR" id="PIRSR001155-1"/>
    </source>
</evidence>
<feature type="binding site" evidence="27">
    <location>
        <position position="147"/>
    </location>
    <ligand>
        <name>Ca(2+)</name>
        <dbReference type="ChEBI" id="CHEBI:29108"/>
        <label>1</label>
    </ligand>
</feature>
<evidence type="ECO:0000256" key="29">
    <source>
        <dbReference type="PROSITE-ProRule" id="PRU00302"/>
    </source>
</evidence>
<feature type="chain" id="PRO_5021257349" description="complement subcomponent C1r" evidence="30">
    <location>
        <begin position="44"/>
        <end position="729"/>
    </location>
</feature>
<dbReference type="GO" id="GO:0005509">
    <property type="term" value="F:calcium ion binding"/>
    <property type="evidence" value="ECO:0007669"/>
    <property type="project" value="InterPro"/>
</dbReference>
<dbReference type="FunFam" id="2.40.10.10:FF:000003">
    <property type="entry name" value="Transmembrane serine protease 3"/>
    <property type="match status" value="1"/>
</dbReference>
<dbReference type="AlphaFoldDB" id="A0A4W6CUB4"/>
<dbReference type="CDD" id="cd00033">
    <property type="entry name" value="CCP"/>
    <property type="match status" value="2"/>
</dbReference>
<dbReference type="PIRSF" id="PIRSF001155">
    <property type="entry name" value="C1r_C1s_MASP"/>
    <property type="match status" value="1"/>
</dbReference>
<comment type="subunit">
    <text evidence="23">Core component of the complement C1 complex, a calcium-dependent complex composed of 1 molecule of the C1Q subcomplex, 2 molecules of C1R and 2 molecules of C1S. The C1Q subcomplex is composed 18 subunits: 3 chains of C1QA, C1QB, and C1QC trimerize to form 6 collagen-like triple helices connected to six globular ligand-recognition modules. Within the C1 complex, C1R is a dimer of identical chains, each of which is activated by cleavage into two chains, heavy and light, connected by disulfide bonds.</text>
</comment>
<feature type="active site" description="Charge relay system" evidence="24">
    <location>
        <position position="521"/>
    </location>
</feature>
<dbReference type="SMART" id="SM00179">
    <property type="entry name" value="EGF_CA"/>
    <property type="match status" value="1"/>
</dbReference>
<evidence type="ECO:0000256" key="30">
    <source>
        <dbReference type="SAM" id="SignalP"/>
    </source>
</evidence>
<gene>
    <name evidence="34" type="primary">LOC108880662</name>
</gene>
<feature type="modified residue" description="Phosphoserine; by CK2" evidence="26">
    <location>
        <position position="229"/>
    </location>
</feature>
<dbReference type="InterPro" id="IPR033116">
    <property type="entry name" value="TRYPSIN_SER"/>
</dbReference>
<evidence type="ECO:0000256" key="17">
    <source>
        <dbReference type="ARBA" id="ARBA00022859"/>
    </source>
</evidence>
<evidence type="ECO:0000256" key="6">
    <source>
        <dbReference type="ARBA" id="ARBA00022536"/>
    </source>
</evidence>
<dbReference type="PANTHER" id="PTHR24255:SF25">
    <property type="entry name" value="COMPLEMENT C1R SUBCOMPONENT"/>
    <property type="match status" value="1"/>
</dbReference>
<feature type="domain" description="CUB" evidence="31">
    <location>
        <begin position="216"/>
        <end position="331"/>
    </location>
</feature>
<dbReference type="PANTHER" id="PTHR24255">
    <property type="entry name" value="COMPLEMENT COMPONENT 1, S SUBCOMPONENT-RELATED"/>
    <property type="match status" value="1"/>
</dbReference>
<feature type="signal peptide" evidence="30">
    <location>
        <begin position="1"/>
        <end position="43"/>
    </location>
</feature>
<proteinExistence type="predicted"/>
<dbReference type="SMART" id="SM00032">
    <property type="entry name" value="CCP"/>
    <property type="match status" value="2"/>
</dbReference>
<evidence type="ECO:0000256" key="16">
    <source>
        <dbReference type="ARBA" id="ARBA00022825"/>
    </source>
</evidence>